<dbReference type="GO" id="GO:0022857">
    <property type="term" value="F:transmembrane transporter activity"/>
    <property type="evidence" value="ECO:0007669"/>
    <property type="project" value="InterPro"/>
</dbReference>
<comment type="caution">
    <text evidence="2">The sequence shown here is derived from an EMBL/GenBank/DDBJ whole genome shotgun (WGS) entry which is preliminary data.</text>
</comment>
<accession>A0A1Y1RNZ7</accession>
<dbReference type="SUPFAM" id="SSF53850">
    <property type="entry name" value="Periplasmic binding protein-like II"/>
    <property type="match status" value="1"/>
</dbReference>
<feature type="domain" description="ABC-type glycine betaine transport system substrate-binding" evidence="1">
    <location>
        <begin position="48"/>
        <end position="315"/>
    </location>
</feature>
<evidence type="ECO:0000313" key="3">
    <source>
        <dbReference type="Proteomes" id="UP000192359"/>
    </source>
</evidence>
<sequence>MKKLVNPLVLMAVALLLLTGCGLRPSTSAVQPAEPGLIQPIEGAEGHRLTIGSKNFTEQIILGKMAVLTAEAAGFDAVDMTNIPGSQPARKVLVSGEVDMEWEYTGTAWLTYLGQEESIADSERMWQSVAEADRANGLVWGQPSPLNNTYGMAVRREFAEAHNLTTISDIASLPVEDRTLCIEAEFNSRSDGLNGMLEKYELPRGSGVPEQNVQIMDTGAIYAATDNGTCNFGEIFTTDGRINSLDLVVLEDDRQYFPAYNGAPVFYAQTLEQFPELEDRFNLVAQRLNDDVMRDLNYRVDVQGEDPGAVARDWMLQEGLITE</sequence>
<dbReference type="InterPro" id="IPR007210">
    <property type="entry name" value="ABC_Gly_betaine_transp_sub-bd"/>
</dbReference>
<proteinExistence type="predicted"/>
<evidence type="ECO:0000313" key="2">
    <source>
        <dbReference type="EMBL" id="ORC16538.1"/>
    </source>
</evidence>
<name>A0A1Y1RNZ7_9MICC</name>
<reference evidence="2 3" key="1">
    <citation type="submission" date="2016-05" db="EMBL/GenBank/DDBJ databases">
        <title>Draft genome sequence of a porcine commensal Rothia nasimurium.</title>
        <authorList>
            <person name="Gaiser R.A."/>
            <person name="Van Baarlen P."/>
            <person name="Wells J.M."/>
        </authorList>
    </citation>
    <scope>NUCLEOTIDE SEQUENCE [LARGE SCALE GENOMIC DNA]</scope>
    <source>
        <strain evidence="2 3">PT-32</strain>
    </source>
</reference>
<dbReference type="Gene3D" id="3.40.190.120">
    <property type="entry name" value="Osmoprotection protein (prox), domain 2"/>
    <property type="match status" value="1"/>
</dbReference>
<dbReference type="EMBL" id="LXWF01000040">
    <property type="protein sequence ID" value="ORC16538.1"/>
    <property type="molecule type" value="Genomic_DNA"/>
</dbReference>
<dbReference type="GO" id="GO:0043190">
    <property type="term" value="C:ATP-binding cassette (ABC) transporter complex"/>
    <property type="evidence" value="ECO:0007669"/>
    <property type="project" value="InterPro"/>
</dbReference>
<dbReference type="OrthoDB" id="9781705at2"/>
<dbReference type="Pfam" id="PF04069">
    <property type="entry name" value="OpuAC"/>
    <property type="match status" value="1"/>
</dbReference>
<dbReference type="Proteomes" id="UP000192359">
    <property type="component" value="Unassembled WGS sequence"/>
</dbReference>
<dbReference type="CDD" id="cd13611">
    <property type="entry name" value="PBP2_YehZ"/>
    <property type="match status" value="1"/>
</dbReference>
<keyword evidence="3" id="KW-1185">Reference proteome</keyword>
<protein>
    <submittedName>
        <fullName evidence="2">Glycine/betaine ABC transporter substrate-binding protein</fullName>
    </submittedName>
</protein>
<dbReference type="RefSeq" id="WP_083092114.1">
    <property type="nucleotide sequence ID" value="NZ_LXWF01000040.1"/>
</dbReference>
<dbReference type="AlphaFoldDB" id="A0A1Y1RNZ7"/>
<evidence type="ECO:0000259" key="1">
    <source>
        <dbReference type="Pfam" id="PF04069"/>
    </source>
</evidence>
<organism evidence="2 3">
    <name type="scientific">Rothia nasimurium</name>
    <dbReference type="NCBI Taxonomy" id="85336"/>
    <lineage>
        <taxon>Bacteria</taxon>
        <taxon>Bacillati</taxon>
        <taxon>Actinomycetota</taxon>
        <taxon>Actinomycetes</taxon>
        <taxon>Micrococcales</taxon>
        <taxon>Micrococcaceae</taxon>
        <taxon>Rothia</taxon>
    </lineage>
</organism>
<dbReference type="PROSITE" id="PS51257">
    <property type="entry name" value="PROKAR_LIPOPROTEIN"/>
    <property type="match status" value="1"/>
</dbReference>
<dbReference type="Gene3D" id="3.40.190.10">
    <property type="entry name" value="Periplasmic binding protein-like II"/>
    <property type="match status" value="1"/>
</dbReference>
<gene>
    <name evidence="2" type="ORF">A7979_04290</name>
</gene>